<protein>
    <recommendedName>
        <fullName evidence="2">DUF2971 domain-containing protein</fullName>
    </recommendedName>
</protein>
<proteinExistence type="predicted"/>
<organism evidence="1">
    <name type="scientific">marine sediment metagenome</name>
    <dbReference type="NCBI Taxonomy" id="412755"/>
    <lineage>
        <taxon>unclassified sequences</taxon>
        <taxon>metagenomes</taxon>
        <taxon>ecological metagenomes</taxon>
    </lineage>
</organism>
<dbReference type="InterPro" id="IPR021352">
    <property type="entry name" value="DUF2971"/>
</dbReference>
<dbReference type="Pfam" id="PF11185">
    <property type="entry name" value="DUF2971"/>
    <property type="match status" value="1"/>
</dbReference>
<reference evidence="1" key="1">
    <citation type="journal article" date="2015" name="Nature">
        <title>Complex archaea that bridge the gap between prokaryotes and eukaryotes.</title>
        <authorList>
            <person name="Spang A."/>
            <person name="Saw J.H."/>
            <person name="Jorgensen S.L."/>
            <person name="Zaremba-Niedzwiedzka K."/>
            <person name="Martijn J."/>
            <person name="Lind A.E."/>
            <person name="van Eijk R."/>
            <person name="Schleper C."/>
            <person name="Guy L."/>
            <person name="Ettema T.J."/>
        </authorList>
    </citation>
    <scope>NUCLEOTIDE SEQUENCE</scope>
</reference>
<dbReference type="AlphaFoldDB" id="A0A0F9HYP7"/>
<gene>
    <name evidence="1" type="ORF">LCGC14_1647020</name>
</gene>
<sequence>MTEFIRKKKWKQFDPNNRAGYWNIVNQREANIRMFCLSAVNADILMWSHYAQNHHGICLGFDIGSNPFFEKTTRVRYANKYPRVDYYRVSDQKYYEYSLLTKSDRWKYEKEWRFLWTNAAGLKDPVHHFDALFLKTVIFGCQTTDSEKALIMEWLSAGGLRPTLYYAHSSETEYELNIVHSTKA</sequence>
<name>A0A0F9HYP7_9ZZZZ</name>
<evidence type="ECO:0008006" key="2">
    <source>
        <dbReference type="Google" id="ProtNLM"/>
    </source>
</evidence>
<comment type="caution">
    <text evidence="1">The sequence shown here is derived from an EMBL/GenBank/DDBJ whole genome shotgun (WGS) entry which is preliminary data.</text>
</comment>
<accession>A0A0F9HYP7</accession>
<evidence type="ECO:0000313" key="1">
    <source>
        <dbReference type="EMBL" id="KKM20282.1"/>
    </source>
</evidence>
<dbReference type="EMBL" id="LAZR01013800">
    <property type="protein sequence ID" value="KKM20282.1"/>
    <property type="molecule type" value="Genomic_DNA"/>
</dbReference>